<dbReference type="RefSeq" id="XP_067804212.1">
    <property type="nucleotide sequence ID" value="XM_067945421.1"/>
</dbReference>
<dbReference type="InterPro" id="IPR038772">
    <property type="entry name" value="Sph/SMPD2-like"/>
</dbReference>
<dbReference type="EMBL" id="JALLKP010000001">
    <property type="protein sequence ID" value="KAK2197370.1"/>
    <property type="molecule type" value="Genomic_DNA"/>
</dbReference>
<keyword evidence="3" id="KW-0255">Endonuclease</keyword>
<dbReference type="GO" id="GO:0004767">
    <property type="term" value="F:sphingomyelin phosphodiesterase activity"/>
    <property type="evidence" value="ECO:0007669"/>
    <property type="project" value="InterPro"/>
</dbReference>
<dbReference type="PANTHER" id="PTHR16320:SF23">
    <property type="entry name" value="SPHINGOMYELINASE C 1"/>
    <property type="match status" value="1"/>
</dbReference>
<dbReference type="PANTHER" id="PTHR16320">
    <property type="entry name" value="SPHINGOMYELINASE FAMILY MEMBER"/>
    <property type="match status" value="1"/>
</dbReference>
<reference evidence="3" key="1">
    <citation type="journal article" date="2023" name="Nat. Microbiol.">
        <title>Babesia duncani multi-omics identifies virulence factors and drug targets.</title>
        <authorList>
            <person name="Singh P."/>
            <person name="Lonardi S."/>
            <person name="Liang Q."/>
            <person name="Vydyam P."/>
            <person name="Khabirova E."/>
            <person name="Fang T."/>
            <person name="Gihaz S."/>
            <person name="Thekkiniath J."/>
            <person name="Munshi M."/>
            <person name="Abel S."/>
            <person name="Ciampossin L."/>
            <person name="Batugedara G."/>
            <person name="Gupta M."/>
            <person name="Lu X.M."/>
            <person name="Lenz T."/>
            <person name="Chakravarty S."/>
            <person name="Cornillot E."/>
            <person name="Hu Y."/>
            <person name="Ma W."/>
            <person name="Gonzalez L.M."/>
            <person name="Sanchez S."/>
            <person name="Estrada K."/>
            <person name="Sanchez-Flores A."/>
            <person name="Montero E."/>
            <person name="Harb O.S."/>
            <person name="Le Roch K.G."/>
            <person name="Mamoun C.B."/>
        </authorList>
    </citation>
    <scope>NUCLEOTIDE SEQUENCE</scope>
    <source>
        <strain evidence="3">WA1</strain>
    </source>
</reference>
<keyword evidence="3" id="KW-0378">Hydrolase</keyword>
<dbReference type="Gene3D" id="3.60.10.10">
    <property type="entry name" value="Endonuclease/exonuclease/phosphatase"/>
    <property type="match status" value="1"/>
</dbReference>
<protein>
    <submittedName>
        <fullName evidence="3">Bifunctional Endonuclease-exonuclease-phosphatase superfamily/Endonuclease-exonuclease-phosphatase</fullName>
    </submittedName>
</protein>
<sequence length="616" mass="69845">MPLVTSDNSNNPAVLSQYSIENVFNISAIDAVCKEPYLTMGGLDFDYYHKTIEHEEKINVETPFIEPIIQPAVKVNAEDNVSVGIESFIDSNLESFPVSPHRLDSFSMLTFNAGLLEVRMLGMQLYQNPSFTEKRLKYIPREIRQANADIVCLQEVYSKEHAKLIAQSLQDVYPYAVRDDYLPQGELWQFLLSNEEEQPRNNRRRGFGIFHSGLLVLSKFPIVCAKFHAWEKVTYLEAMLANKGFLEVFVDIPSLGCFVFYNMHMASASVNPESRHVENLRLEEVKQLLKTSRESAKRGFIPIIIGDLNAAPNTCASNYSLFLTDGWTDSYLAAKKRSRANKKVTPKQVAMEPNANVQEENVTNTNEPESNTVVRNVNPAAMNIKNVSPWKRFFLRQSPRDDAWQSINNNGGTSPASSISGISRVLTKPLINIKQRLTMGSRYLKLKLQNKRHRVFLRRGCSMLPEDLDSVTKTYKLGSTAVFRVPKSNVDALINPNAPSVPEGQTIENLFVVAPNRQTAPIPRRFIWFRRHKRVKEYTWDPENPLNKLGPHSGCNGLRCDYIFLPPTDLAGTLSSWEPSASDILFKKPIVLINKNNPPCSCLCSMFTGFRRVIFK</sequence>
<evidence type="ECO:0000313" key="4">
    <source>
        <dbReference type="Proteomes" id="UP001214638"/>
    </source>
</evidence>
<evidence type="ECO:0000313" key="3">
    <source>
        <dbReference type="EMBL" id="KAK2197370.1"/>
    </source>
</evidence>
<dbReference type="GeneID" id="94334667"/>
<evidence type="ECO:0000256" key="1">
    <source>
        <dbReference type="ARBA" id="ARBA00006335"/>
    </source>
</evidence>
<feature type="domain" description="Endonuclease/exonuclease/phosphatase" evidence="2">
    <location>
        <begin position="110"/>
        <end position="313"/>
    </location>
</feature>
<dbReference type="InterPro" id="IPR005135">
    <property type="entry name" value="Endo/exonuclease/phosphatase"/>
</dbReference>
<dbReference type="KEGG" id="bdw:94334667"/>
<gene>
    <name evidence="3" type="ORF">BdWA1_000369</name>
</gene>
<keyword evidence="4" id="KW-1185">Reference proteome</keyword>
<dbReference type="Proteomes" id="UP001214638">
    <property type="component" value="Unassembled WGS sequence"/>
</dbReference>
<accession>A0AAD9PMH1</accession>
<comment type="caution">
    <text evidence="3">The sequence shown here is derived from an EMBL/GenBank/DDBJ whole genome shotgun (WGS) entry which is preliminary data.</text>
</comment>
<comment type="similarity">
    <text evidence="1">Belongs to the neutral sphingomyelinase family.</text>
</comment>
<organism evidence="3 4">
    <name type="scientific">Babesia duncani</name>
    <dbReference type="NCBI Taxonomy" id="323732"/>
    <lineage>
        <taxon>Eukaryota</taxon>
        <taxon>Sar</taxon>
        <taxon>Alveolata</taxon>
        <taxon>Apicomplexa</taxon>
        <taxon>Aconoidasida</taxon>
        <taxon>Piroplasmida</taxon>
        <taxon>Babesiidae</taxon>
        <taxon>Babesia</taxon>
    </lineage>
</organism>
<keyword evidence="3" id="KW-0540">Nuclease</keyword>
<proteinExistence type="inferred from homology"/>
<dbReference type="AlphaFoldDB" id="A0AAD9PMH1"/>
<dbReference type="SUPFAM" id="SSF56219">
    <property type="entry name" value="DNase I-like"/>
    <property type="match status" value="1"/>
</dbReference>
<name>A0AAD9PMH1_9APIC</name>
<dbReference type="InterPro" id="IPR036691">
    <property type="entry name" value="Endo/exonu/phosph_ase_sf"/>
</dbReference>
<dbReference type="GO" id="GO:0004519">
    <property type="term" value="F:endonuclease activity"/>
    <property type="evidence" value="ECO:0007669"/>
    <property type="project" value="UniProtKB-KW"/>
</dbReference>
<dbReference type="Pfam" id="PF03372">
    <property type="entry name" value="Exo_endo_phos"/>
    <property type="match status" value="1"/>
</dbReference>
<evidence type="ECO:0000259" key="2">
    <source>
        <dbReference type="Pfam" id="PF03372"/>
    </source>
</evidence>